<dbReference type="GO" id="GO:0020037">
    <property type="term" value="F:heme binding"/>
    <property type="evidence" value="ECO:0007669"/>
    <property type="project" value="InterPro"/>
</dbReference>
<feature type="domain" description="Cytochrome c" evidence="11">
    <location>
        <begin position="192"/>
        <end position="303"/>
    </location>
</feature>
<evidence type="ECO:0000256" key="1">
    <source>
        <dbReference type="ARBA" id="ARBA00004236"/>
    </source>
</evidence>
<keyword evidence="5" id="KW-0732">Signal</keyword>
<evidence type="ECO:0000256" key="6">
    <source>
        <dbReference type="ARBA" id="ARBA00022737"/>
    </source>
</evidence>
<evidence type="ECO:0000256" key="4">
    <source>
        <dbReference type="ARBA" id="ARBA00022723"/>
    </source>
</evidence>
<dbReference type="Gene3D" id="1.10.760.10">
    <property type="entry name" value="Cytochrome c-like domain"/>
    <property type="match status" value="2"/>
</dbReference>
<dbReference type="InterPro" id="IPR051459">
    <property type="entry name" value="Cytochrome_c-type_DH"/>
</dbReference>
<evidence type="ECO:0000256" key="8">
    <source>
        <dbReference type="ARBA" id="ARBA00023136"/>
    </source>
</evidence>
<evidence type="ECO:0000313" key="12">
    <source>
        <dbReference type="EMBL" id="MBB2202626.1"/>
    </source>
</evidence>
<keyword evidence="2" id="KW-1003">Cell membrane</keyword>
<evidence type="ECO:0000256" key="5">
    <source>
        <dbReference type="ARBA" id="ARBA00022729"/>
    </source>
</evidence>
<keyword evidence="3 9" id="KW-0349">Heme</keyword>
<gene>
    <name evidence="12" type="ORF">HLH28_13780</name>
</gene>
<dbReference type="InterPro" id="IPR009056">
    <property type="entry name" value="Cyt_c-like_dom"/>
</dbReference>
<comment type="caution">
    <text evidence="12">The sequence shown here is derived from an EMBL/GenBank/DDBJ whole genome shotgun (WGS) entry which is preliminary data.</text>
</comment>
<dbReference type="GO" id="GO:0016614">
    <property type="term" value="F:oxidoreductase activity, acting on CH-OH group of donors"/>
    <property type="evidence" value="ECO:0007669"/>
    <property type="project" value="InterPro"/>
</dbReference>
<evidence type="ECO:0000313" key="13">
    <source>
        <dbReference type="Proteomes" id="UP000578030"/>
    </source>
</evidence>
<dbReference type="InterPro" id="IPR036909">
    <property type="entry name" value="Cyt_c-like_dom_sf"/>
</dbReference>
<dbReference type="Proteomes" id="UP000578030">
    <property type="component" value="Unassembled WGS sequence"/>
</dbReference>
<dbReference type="AlphaFoldDB" id="A0A7W4K937"/>
<dbReference type="GO" id="GO:0009055">
    <property type="term" value="F:electron transfer activity"/>
    <property type="evidence" value="ECO:0007669"/>
    <property type="project" value="InterPro"/>
</dbReference>
<comment type="subcellular location">
    <subcellularLocation>
        <location evidence="1">Cell membrane</location>
    </subcellularLocation>
</comment>
<dbReference type="EMBL" id="JABEQM010000011">
    <property type="protein sequence ID" value="MBB2202626.1"/>
    <property type="molecule type" value="Genomic_DNA"/>
</dbReference>
<feature type="binding site" description="covalent" evidence="9">
    <location>
        <position position="60"/>
    </location>
    <ligand>
        <name>heme c</name>
        <dbReference type="ChEBI" id="CHEBI:61717"/>
        <label>1</label>
    </ligand>
</feature>
<keyword evidence="6" id="KW-0677">Repeat</keyword>
<evidence type="ECO:0000256" key="10">
    <source>
        <dbReference type="PIRSR" id="PIRSR000018-51"/>
    </source>
</evidence>
<feature type="binding site" description="covalent" evidence="9">
    <location>
        <position position="210"/>
    </location>
    <ligand>
        <name>heme c</name>
        <dbReference type="ChEBI" id="CHEBI:61717"/>
        <label>2</label>
    </ligand>
</feature>
<feature type="binding site" description="axial binding residue" evidence="10">
    <location>
        <position position="344"/>
    </location>
    <ligand>
        <name>heme c</name>
        <dbReference type="ChEBI" id="CHEBI:61717"/>
        <label>3</label>
    </ligand>
    <ligandPart>
        <name>Fe</name>
        <dbReference type="ChEBI" id="CHEBI:18248"/>
    </ligandPart>
</feature>
<dbReference type="PANTHER" id="PTHR35008:SF8">
    <property type="entry name" value="ALCOHOL DEHYDROGENASE CYTOCHROME C SUBUNIT"/>
    <property type="match status" value="1"/>
</dbReference>
<dbReference type="Pfam" id="PF00034">
    <property type="entry name" value="Cytochrom_C"/>
    <property type="match status" value="1"/>
</dbReference>
<evidence type="ECO:0000256" key="2">
    <source>
        <dbReference type="ARBA" id="ARBA00022475"/>
    </source>
</evidence>
<organism evidence="12 13">
    <name type="scientific">Gluconacetobacter tumulisoli</name>
    <dbReference type="NCBI Taxonomy" id="1286189"/>
    <lineage>
        <taxon>Bacteria</taxon>
        <taxon>Pseudomonadati</taxon>
        <taxon>Pseudomonadota</taxon>
        <taxon>Alphaproteobacteria</taxon>
        <taxon>Acetobacterales</taxon>
        <taxon>Acetobacteraceae</taxon>
        <taxon>Gluconacetobacter</taxon>
    </lineage>
</organism>
<keyword evidence="13" id="KW-1185">Reference proteome</keyword>
<dbReference type="InterPro" id="IPR014353">
    <property type="entry name" value="Membr-bd_ADH_cyt_c"/>
</dbReference>
<keyword evidence="4 10" id="KW-0479">Metal-binding</keyword>
<dbReference type="GO" id="GO:0005506">
    <property type="term" value="F:iron ion binding"/>
    <property type="evidence" value="ECO:0007669"/>
    <property type="project" value="InterPro"/>
</dbReference>
<evidence type="ECO:0000256" key="7">
    <source>
        <dbReference type="ARBA" id="ARBA00023004"/>
    </source>
</evidence>
<feature type="domain" description="Cytochrome c" evidence="11">
    <location>
        <begin position="327"/>
        <end position="417"/>
    </location>
</feature>
<evidence type="ECO:0000259" key="11">
    <source>
        <dbReference type="PROSITE" id="PS51007"/>
    </source>
</evidence>
<dbReference type="SUPFAM" id="SSF46626">
    <property type="entry name" value="Cytochrome c"/>
    <property type="match status" value="3"/>
</dbReference>
<accession>A0A7W4K937</accession>
<feature type="binding site" description="axial binding residue" evidence="10">
    <location>
        <position position="64"/>
    </location>
    <ligand>
        <name>heme c</name>
        <dbReference type="ChEBI" id="CHEBI:61717"/>
        <label>1</label>
    </ligand>
    <ligandPart>
        <name>Fe</name>
        <dbReference type="ChEBI" id="CHEBI:18248"/>
    </ligandPart>
</feature>
<keyword evidence="8" id="KW-0472">Membrane</keyword>
<name>A0A7W4K937_9PROT</name>
<dbReference type="PIRSF" id="PIRSF000018">
    <property type="entry name" value="Mb_ADH_cyt_c"/>
    <property type="match status" value="1"/>
</dbReference>
<keyword evidence="7 10" id="KW-0408">Iron</keyword>
<evidence type="ECO:0000256" key="9">
    <source>
        <dbReference type="PIRSR" id="PIRSR000018-50"/>
    </source>
</evidence>
<reference evidence="12 13" key="1">
    <citation type="submission" date="2020-04" db="EMBL/GenBank/DDBJ databases">
        <title>Description of novel Gluconacetobacter.</title>
        <authorList>
            <person name="Sombolestani A."/>
        </authorList>
    </citation>
    <scope>NUCLEOTIDE SEQUENCE [LARGE SCALE GENOMIC DNA]</scope>
    <source>
        <strain evidence="12 13">LMG 27802</strain>
    </source>
</reference>
<comment type="cofactor">
    <cofactor evidence="9">
        <name>heme c</name>
        <dbReference type="ChEBI" id="CHEBI:61717"/>
    </cofactor>
    <text evidence="9">Binds 3 heme c groups covalently per subunit.</text>
</comment>
<sequence>MTDPARTKGRLAAAGALLSALGIAAVAAIVLHRPEPRLAMAMTGTGDARHGAYVAVLGDCAACHTAPGGTPLTGGVPLETPMGVLYSSNITPASRTGIGRYTFVDFVRVMRYGVRPDGTRLYPAMPYTAYARMSDGDLRDLYAYLRQDVVPVEQATRPSTMRWPFDMRWPLALWNLAFHHPAPFRPDPTRDAQWNRGAYLVTGPAHCGTCHTPRGLAFQEAGLDEHAQRFLSGSAFAGASPVDLRGDGAVAGWPAADIATELKTGRNRASAVSGPMGEVVEHSTRYMSMADLDAVAVYLKSLSPASAGRPLRFAPSGETMAAFMAARPAGRGARLYMDSCAACHRLSGLGEENTFPRLAGNPLVLERNPDSLITVVLGGARMPSTAGAPTGLAMPPFGWRYGDADIAKLVTFIRTGWGNNAPAVSEGEVRAVRRHLADTMAYTQPQSGQ</sequence>
<evidence type="ECO:0000256" key="3">
    <source>
        <dbReference type="ARBA" id="ARBA00022617"/>
    </source>
</evidence>
<protein>
    <submittedName>
        <fullName evidence="12">Cytochrome c</fullName>
    </submittedName>
</protein>
<feature type="binding site" description="covalent" evidence="9">
    <location>
        <position position="340"/>
    </location>
    <ligand>
        <name>heme c</name>
        <dbReference type="ChEBI" id="CHEBI:61717"/>
        <label>3</label>
    </ligand>
</feature>
<feature type="domain" description="Cytochrome c" evidence="11">
    <location>
        <begin position="46"/>
        <end position="149"/>
    </location>
</feature>
<feature type="binding site" description="covalent" evidence="9">
    <location>
        <position position="207"/>
    </location>
    <ligand>
        <name>heme c</name>
        <dbReference type="ChEBI" id="CHEBI:61717"/>
        <label>2</label>
    </ligand>
</feature>
<feature type="binding site" description="covalent" evidence="9">
    <location>
        <position position="343"/>
    </location>
    <ligand>
        <name>heme c</name>
        <dbReference type="ChEBI" id="CHEBI:61717"/>
        <label>3</label>
    </ligand>
</feature>
<dbReference type="PANTHER" id="PTHR35008">
    <property type="entry name" value="BLL4482 PROTEIN-RELATED"/>
    <property type="match status" value="1"/>
</dbReference>
<proteinExistence type="predicted"/>
<feature type="binding site" description="covalent" evidence="9">
    <location>
        <position position="63"/>
    </location>
    <ligand>
        <name>heme c</name>
        <dbReference type="ChEBI" id="CHEBI:61717"/>
        <label>1</label>
    </ligand>
</feature>
<dbReference type="GO" id="GO:0005886">
    <property type="term" value="C:plasma membrane"/>
    <property type="evidence" value="ECO:0007669"/>
    <property type="project" value="UniProtKB-SubCell"/>
</dbReference>
<dbReference type="PROSITE" id="PS51007">
    <property type="entry name" value="CYTC"/>
    <property type="match status" value="3"/>
</dbReference>
<feature type="binding site" description="axial binding residue" evidence="10">
    <location>
        <position position="211"/>
    </location>
    <ligand>
        <name>heme c</name>
        <dbReference type="ChEBI" id="CHEBI:61717"/>
        <label>2</label>
    </ligand>
    <ligandPart>
        <name>Fe</name>
        <dbReference type="ChEBI" id="CHEBI:18248"/>
    </ligandPart>
</feature>
<dbReference type="RefSeq" id="WP_182960139.1">
    <property type="nucleotide sequence ID" value="NZ_JABEQM010000011.1"/>
</dbReference>